<evidence type="ECO:0000259" key="4">
    <source>
        <dbReference type="Pfam" id="PF20629"/>
    </source>
</evidence>
<name>A0ABW9QVW2_9ACTN</name>
<dbReference type="PANTHER" id="PTHR30536:SF5">
    <property type="entry name" value="ALTRONATE DEHYDRATASE"/>
    <property type="match status" value="1"/>
</dbReference>
<evidence type="ECO:0000313" key="5">
    <source>
        <dbReference type="EMBL" id="MST33680.1"/>
    </source>
</evidence>
<dbReference type="PANTHER" id="PTHR30536">
    <property type="entry name" value="ALTRONATE/GALACTARATE DEHYDRATASE"/>
    <property type="match status" value="1"/>
</dbReference>
<dbReference type="InterPro" id="IPR052172">
    <property type="entry name" value="UxaA_altronate/galactarate_dh"/>
</dbReference>
<sequence>RGGCGTAAAGEGLAVLRRTLAGYARHPNVAGVVVLGLGCEVNQVDELVAEMGLPATVPLRAATIQGEGGTRGAVSWGVGQVRELLEDLPVTARQPVPAAELVLGLECGGSDAWSGVTANPVLGAASDLLVAAGGTAVLGETPEIHGAEHLLTARAVSPEVAHRLEQRMAWWEAYAGANGTTLDANPSPGNRAGGITTIEEKSLGAVAKGGRSPLTDVVGYAEAVRSRGLVFMDTPGYDPVSVTGMVAGGATVVCFTTGRGSVFGCKPVPSLKLATTSELYTRMPDDMDVDCGRVLDGVPVEELGAELFGRILAVASGERTRSEELGFGDEEFNPWQLGAVL</sequence>
<dbReference type="Pfam" id="PF04295">
    <property type="entry name" value="GD_AH_second"/>
    <property type="match status" value="1"/>
</dbReference>
<proteinExistence type="inferred from homology"/>
<feature type="domain" description="D-galactarate/Altronate dehydratase C-terminal" evidence="4">
    <location>
        <begin position="99"/>
        <end position="339"/>
    </location>
</feature>
<dbReference type="InterPro" id="IPR048332">
    <property type="entry name" value="GD_AH_C"/>
</dbReference>
<feature type="domain" description="D-galactarate/Altronate dehydratase second" evidence="3">
    <location>
        <begin position="2"/>
        <end position="87"/>
    </location>
</feature>
<dbReference type="InterPro" id="IPR007392">
    <property type="entry name" value="GD_AH_second"/>
</dbReference>
<dbReference type="Pfam" id="PF20629">
    <property type="entry name" value="GD_AH_C"/>
    <property type="match status" value="1"/>
</dbReference>
<evidence type="ECO:0000256" key="1">
    <source>
        <dbReference type="ARBA" id="ARBA00010986"/>
    </source>
</evidence>
<evidence type="ECO:0000313" key="6">
    <source>
        <dbReference type="Proteomes" id="UP000437736"/>
    </source>
</evidence>
<evidence type="ECO:0000259" key="3">
    <source>
        <dbReference type="Pfam" id="PF04295"/>
    </source>
</evidence>
<comment type="caution">
    <text evidence="5">The sequence shown here is derived from an EMBL/GenBank/DDBJ whole genome shotgun (WGS) entry which is preliminary data.</text>
</comment>
<dbReference type="Proteomes" id="UP000437736">
    <property type="component" value="Unassembled WGS sequence"/>
</dbReference>
<feature type="non-terminal residue" evidence="5">
    <location>
        <position position="1"/>
    </location>
</feature>
<reference evidence="5 6" key="1">
    <citation type="submission" date="2019-11" db="EMBL/GenBank/DDBJ databases">
        <title>Acidiferrimicrobium australis gen. nov., sp. nov., an acidophilic and obligately heterotrophic, member of the Actinobacteria that catalyses dissimilatory oxido- reduction of iron isolated from metal-rich acidic water in Chile.</title>
        <authorList>
            <person name="Gonzalez D."/>
            <person name="Huber K."/>
            <person name="Hedrich S."/>
            <person name="Rojas-Villalobos C."/>
            <person name="Quatrini R."/>
            <person name="Dinamarca M.A."/>
            <person name="Schwarz A."/>
            <person name="Canales C."/>
            <person name="Nancucheo I."/>
        </authorList>
    </citation>
    <scope>NUCLEOTIDE SEQUENCE [LARGE SCALE GENOMIC DNA]</scope>
    <source>
        <strain evidence="5 6">USS-CCA1</strain>
    </source>
</reference>
<accession>A0ABW9QVW2</accession>
<gene>
    <name evidence="5" type="ORF">GHK86_13250</name>
</gene>
<evidence type="ECO:0000256" key="2">
    <source>
        <dbReference type="ARBA" id="ARBA00023239"/>
    </source>
</evidence>
<keyword evidence="6" id="KW-1185">Reference proteome</keyword>
<protein>
    <submittedName>
        <fullName evidence="5">Altronate dehydratase</fullName>
    </submittedName>
</protein>
<dbReference type="EMBL" id="WJHE01000688">
    <property type="protein sequence ID" value="MST33680.1"/>
    <property type="molecule type" value="Genomic_DNA"/>
</dbReference>
<organism evidence="5 6">
    <name type="scientific">Acidiferrimicrobium australe</name>
    <dbReference type="NCBI Taxonomy" id="2664430"/>
    <lineage>
        <taxon>Bacteria</taxon>
        <taxon>Bacillati</taxon>
        <taxon>Actinomycetota</taxon>
        <taxon>Acidimicrobiia</taxon>
        <taxon>Acidimicrobiales</taxon>
        <taxon>Acidimicrobiaceae</taxon>
        <taxon>Acidiferrimicrobium</taxon>
    </lineage>
</organism>
<comment type="similarity">
    <text evidence="1">Belongs to the UxaA family.</text>
</comment>
<keyword evidence="2" id="KW-0456">Lyase</keyword>